<gene>
    <name evidence="2" type="ORF">BDK51DRAFT_28242</name>
</gene>
<dbReference type="Proteomes" id="UP000269721">
    <property type="component" value="Unassembled WGS sequence"/>
</dbReference>
<keyword evidence="1" id="KW-1133">Transmembrane helix</keyword>
<feature type="non-terminal residue" evidence="2">
    <location>
        <position position="1"/>
    </location>
</feature>
<evidence type="ECO:0000313" key="3">
    <source>
        <dbReference type="Proteomes" id="UP000269721"/>
    </source>
</evidence>
<sequence>EYNRTVLRWGALEGTRRAMTQEFYNLSAEINGTWVVDTFKALKNAQHITTFACSGREPKGVSRVVPTWPNATKIGFDKVAPSYLTYDWLSGVDNYTYKNVKYTYDTLFPTTAPAPYLYPVNGFDFNNDVGYTGLLSPNPPPTSRGKWNIIYFAPPYPFLYWWYEAYFYTDPDNPKYATYSCQSGSLADVAVTPYLQANLPSENAVTAFFDAQDGTLFAASVPGAVEGVPDGYAPFGSLGRALTYHLHRSPNKTVSQLGTFLLQQYPAYSSINTAQSWAATLEDGNNWFVSVTPITPDDYSTWIIIVAYPRSDFFSQIDQSITDSAIVAGVLSSIGAFVMIFLSYLFTRPLNQLGSRMVFLTSLSF</sequence>
<evidence type="ECO:0000256" key="1">
    <source>
        <dbReference type="SAM" id="Phobius"/>
    </source>
</evidence>
<dbReference type="EMBL" id="ML001220">
    <property type="protein sequence ID" value="RKO83457.1"/>
    <property type="molecule type" value="Genomic_DNA"/>
</dbReference>
<dbReference type="AlphaFoldDB" id="A0A4V1IPL3"/>
<accession>A0A4V1IPL3</accession>
<keyword evidence="1" id="KW-0812">Transmembrane</keyword>
<protein>
    <submittedName>
        <fullName evidence="2">Uncharacterized protein</fullName>
    </submittedName>
</protein>
<organism evidence="2 3">
    <name type="scientific">Blyttiomyces helicus</name>
    <dbReference type="NCBI Taxonomy" id="388810"/>
    <lineage>
        <taxon>Eukaryota</taxon>
        <taxon>Fungi</taxon>
        <taxon>Fungi incertae sedis</taxon>
        <taxon>Chytridiomycota</taxon>
        <taxon>Chytridiomycota incertae sedis</taxon>
        <taxon>Chytridiomycetes</taxon>
        <taxon>Chytridiomycetes incertae sedis</taxon>
        <taxon>Blyttiomyces</taxon>
    </lineage>
</organism>
<keyword evidence="1" id="KW-0472">Membrane</keyword>
<reference evidence="3" key="1">
    <citation type="journal article" date="2018" name="Nat. Microbiol.">
        <title>Leveraging single-cell genomics to expand the fungal tree of life.</title>
        <authorList>
            <person name="Ahrendt S.R."/>
            <person name="Quandt C.A."/>
            <person name="Ciobanu D."/>
            <person name="Clum A."/>
            <person name="Salamov A."/>
            <person name="Andreopoulos B."/>
            <person name="Cheng J.F."/>
            <person name="Woyke T."/>
            <person name="Pelin A."/>
            <person name="Henrissat B."/>
            <person name="Reynolds N.K."/>
            <person name="Benny G.L."/>
            <person name="Smith M.E."/>
            <person name="James T.Y."/>
            <person name="Grigoriev I.V."/>
        </authorList>
    </citation>
    <scope>NUCLEOTIDE SEQUENCE [LARGE SCALE GENOMIC DNA]</scope>
</reference>
<keyword evidence="3" id="KW-1185">Reference proteome</keyword>
<feature type="transmembrane region" description="Helical" evidence="1">
    <location>
        <begin position="325"/>
        <end position="347"/>
    </location>
</feature>
<feature type="non-terminal residue" evidence="2">
    <location>
        <position position="365"/>
    </location>
</feature>
<name>A0A4V1IPL3_9FUNG</name>
<proteinExistence type="predicted"/>
<evidence type="ECO:0000313" key="2">
    <source>
        <dbReference type="EMBL" id="RKO83457.1"/>
    </source>
</evidence>
<dbReference type="OrthoDB" id="2128458at2759"/>